<comment type="caution">
    <text evidence="4">The sequence shown here is derived from an EMBL/GenBank/DDBJ whole genome shotgun (WGS) entry which is preliminary data.</text>
</comment>
<keyword evidence="1" id="KW-0418">Kinase</keyword>
<gene>
    <name evidence="4" type="ORF">ABT317_45250</name>
</gene>
<dbReference type="EMBL" id="JBEPCU010001594">
    <property type="protein sequence ID" value="MER6983971.1"/>
    <property type="molecule type" value="Genomic_DNA"/>
</dbReference>
<dbReference type="InterPro" id="IPR050267">
    <property type="entry name" value="Anti-sigma-factor_SerPK"/>
</dbReference>
<dbReference type="GO" id="GO:0005524">
    <property type="term" value="F:ATP binding"/>
    <property type="evidence" value="ECO:0007669"/>
    <property type="project" value="UniProtKB-KW"/>
</dbReference>
<evidence type="ECO:0000313" key="5">
    <source>
        <dbReference type="Proteomes" id="UP001458415"/>
    </source>
</evidence>
<reference evidence="4 5" key="1">
    <citation type="submission" date="2024-06" db="EMBL/GenBank/DDBJ databases">
        <title>The Natural Products Discovery Center: Release of the First 8490 Sequenced Strains for Exploring Actinobacteria Biosynthetic Diversity.</title>
        <authorList>
            <person name="Kalkreuter E."/>
            <person name="Kautsar S.A."/>
            <person name="Yang D."/>
            <person name="Bader C.D."/>
            <person name="Teijaro C.N."/>
            <person name="Fluegel L."/>
            <person name="Davis C.M."/>
            <person name="Simpson J.R."/>
            <person name="Lauterbach L."/>
            <person name="Steele A.D."/>
            <person name="Gui C."/>
            <person name="Meng S."/>
            <person name="Li G."/>
            <person name="Viehrig K."/>
            <person name="Ye F."/>
            <person name="Su P."/>
            <person name="Kiefer A.F."/>
            <person name="Nichols A."/>
            <person name="Cepeda A.J."/>
            <person name="Yan W."/>
            <person name="Fan B."/>
            <person name="Jiang Y."/>
            <person name="Adhikari A."/>
            <person name="Zheng C.-J."/>
            <person name="Schuster L."/>
            <person name="Cowan T.M."/>
            <person name="Smanski M.J."/>
            <person name="Chevrette M.G."/>
            <person name="De Carvalho L.P.S."/>
            <person name="Shen B."/>
        </authorList>
    </citation>
    <scope>NUCLEOTIDE SEQUENCE [LARGE SCALE GENOMIC DNA]</scope>
    <source>
        <strain evidence="4 5">NPDC000634</strain>
    </source>
</reference>
<dbReference type="InterPro" id="IPR036890">
    <property type="entry name" value="HATPase_C_sf"/>
</dbReference>
<accession>A0ABV1WJQ3</accession>
<dbReference type="Pfam" id="PF13581">
    <property type="entry name" value="HATPase_c_2"/>
    <property type="match status" value="1"/>
</dbReference>
<feature type="compositionally biased region" description="Polar residues" evidence="2">
    <location>
        <begin position="1"/>
        <end position="11"/>
    </location>
</feature>
<dbReference type="SUPFAM" id="SSF55874">
    <property type="entry name" value="ATPase domain of HSP90 chaperone/DNA topoisomerase II/histidine kinase"/>
    <property type="match status" value="1"/>
</dbReference>
<name>A0ABV1WJQ3_9ACTN</name>
<keyword evidence="5" id="KW-1185">Reference proteome</keyword>
<feature type="region of interest" description="Disordered" evidence="2">
    <location>
        <begin position="1"/>
        <end position="65"/>
    </location>
</feature>
<evidence type="ECO:0000256" key="1">
    <source>
        <dbReference type="ARBA" id="ARBA00022527"/>
    </source>
</evidence>
<dbReference type="Gene3D" id="3.30.565.10">
    <property type="entry name" value="Histidine kinase-like ATPase, C-terminal domain"/>
    <property type="match status" value="1"/>
</dbReference>
<organism evidence="4 5">
    <name type="scientific">Streptomyces carpinensis</name>
    <dbReference type="NCBI Taxonomy" id="66369"/>
    <lineage>
        <taxon>Bacteria</taxon>
        <taxon>Bacillati</taxon>
        <taxon>Actinomycetota</taxon>
        <taxon>Actinomycetes</taxon>
        <taxon>Kitasatosporales</taxon>
        <taxon>Streptomycetaceae</taxon>
        <taxon>Streptomyces</taxon>
    </lineage>
</organism>
<protein>
    <submittedName>
        <fullName evidence="4">ATP-binding protein</fullName>
    </submittedName>
</protein>
<keyword evidence="1" id="KW-0808">Transferase</keyword>
<sequence>MTTVTDGQSNAEDGPVGRTPTAVVRPPGATDVAGATGPAGLTAGDPVPQFRSAPPGCLRTTVPADPSRASAVRRLVTEHLAGLRVPDDQCDSAVLAADELFANAVKHASTDPADTVTLTIEWSAEALRVTVADRSPVLPRGRTADTDAESG</sequence>
<dbReference type="Proteomes" id="UP001458415">
    <property type="component" value="Unassembled WGS sequence"/>
</dbReference>
<evidence type="ECO:0000256" key="2">
    <source>
        <dbReference type="SAM" id="MobiDB-lite"/>
    </source>
</evidence>
<dbReference type="InterPro" id="IPR003594">
    <property type="entry name" value="HATPase_dom"/>
</dbReference>
<dbReference type="PANTHER" id="PTHR35526:SF3">
    <property type="entry name" value="ANTI-SIGMA-F FACTOR RSBW"/>
    <property type="match status" value="1"/>
</dbReference>
<dbReference type="CDD" id="cd16936">
    <property type="entry name" value="HATPase_RsbW-like"/>
    <property type="match status" value="1"/>
</dbReference>
<feature type="compositionally biased region" description="Low complexity" evidence="2">
    <location>
        <begin position="33"/>
        <end position="44"/>
    </location>
</feature>
<dbReference type="PANTHER" id="PTHR35526">
    <property type="entry name" value="ANTI-SIGMA-F FACTOR RSBW-RELATED"/>
    <property type="match status" value="1"/>
</dbReference>
<feature type="non-terminal residue" evidence="4">
    <location>
        <position position="151"/>
    </location>
</feature>
<evidence type="ECO:0000259" key="3">
    <source>
        <dbReference type="Pfam" id="PF13581"/>
    </source>
</evidence>
<keyword evidence="4" id="KW-0067">ATP-binding</keyword>
<feature type="domain" description="Histidine kinase/HSP90-like ATPase" evidence="3">
    <location>
        <begin position="62"/>
        <end position="144"/>
    </location>
</feature>
<keyword evidence="4" id="KW-0547">Nucleotide-binding</keyword>
<evidence type="ECO:0000313" key="4">
    <source>
        <dbReference type="EMBL" id="MER6983971.1"/>
    </source>
</evidence>
<proteinExistence type="predicted"/>
<keyword evidence="1" id="KW-0723">Serine/threonine-protein kinase</keyword>